<dbReference type="Proteomes" id="UP000836597">
    <property type="component" value="Chromosome"/>
</dbReference>
<proteinExistence type="inferred from homology"/>
<evidence type="ECO:0000313" key="9">
    <source>
        <dbReference type="EMBL" id="CEJ08008.1"/>
    </source>
</evidence>
<feature type="domain" description="Putative nitroreductase TM1586" evidence="7">
    <location>
        <begin position="101"/>
        <end position="171"/>
    </location>
</feature>
<comment type="similarity">
    <text evidence="2">Belongs to the nitroreductase family.</text>
</comment>
<dbReference type="Pfam" id="PF00881">
    <property type="entry name" value="Nitroreductase"/>
    <property type="match status" value="1"/>
</dbReference>
<evidence type="ECO:0000259" key="7">
    <source>
        <dbReference type="Pfam" id="PF14512"/>
    </source>
</evidence>
<dbReference type="Pfam" id="PF14512">
    <property type="entry name" value="TM1586_NiRdase"/>
    <property type="match status" value="1"/>
</dbReference>
<evidence type="ECO:0000256" key="2">
    <source>
        <dbReference type="ARBA" id="ARBA00007118"/>
    </source>
</evidence>
<keyword evidence="5 8" id="KW-0560">Oxidoreductase</keyword>
<evidence type="ECO:0000313" key="8">
    <source>
        <dbReference type="EMBL" id="CAA7602149.1"/>
    </source>
</evidence>
<dbReference type="InterPro" id="IPR029479">
    <property type="entry name" value="Nitroreductase"/>
</dbReference>
<dbReference type="GO" id="GO:0016491">
    <property type="term" value="F:oxidoreductase activity"/>
    <property type="evidence" value="ECO:0007669"/>
    <property type="project" value="UniProtKB-KW"/>
</dbReference>
<dbReference type="Gene3D" id="3.40.109.10">
    <property type="entry name" value="NADH Oxidase"/>
    <property type="match status" value="1"/>
</dbReference>
<dbReference type="EMBL" id="LR746496">
    <property type="protein sequence ID" value="CAA7602149.1"/>
    <property type="molecule type" value="Genomic_DNA"/>
</dbReference>
<sequence length="174" mass="19519">MDFLQLAKTRCSVRKYLPRKVEREKLLKILEAGRIAPTAANMQPQRLLVVEEEDGLAKLRKAANIYDAPLALIICSDRQIAWKRPFDGKTTVEIDAAIVTAHMMLEATELGLGTVWVGYFKPDVIVEEFHLPGSVEPIAVLPIGYPAGETAPPDRHERDRKPLSHLVSYETYQA</sequence>
<organism evidence="8">
    <name type="scientific">Acididesulfobacillus acetoxydans</name>
    <dbReference type="NCBI Taxonomy" id="1561005"/>
    <lineage>
        <taxon>Bacteria</taxon>
        <taxon>Bacillati</taxon>
        <taxon>Bacillota</taxon>
        <taxon>Clostridia</taxon>
        <taxon>Eubacteriales</taxon>
        <taxon>Peptococcaceae</taxon>
        <taxon>Acididesulfobacillus</taxon>
    </lineage>
</organism>
<dbReference type="PANTHER" id="PTHR43673">
    <property type="entry name" value="NAD(P)H NITROREDUCTASE YDGI-RELATED"/>
    <property type="match status" value="1"/>
</dbReference>
<comment type="cofactor">
    <cofactor evidence="1">
        <name>FMN</name>
        <dbReference type="ChEBI" id="CHEBI:58210"/>
    </cofactor>
</comment>
<dbReference type="InterPro" id="IPR000415">
    <property type="entry name" value="Nitroreductase-like"/>
</dbReference>
<dbReference type="RefSeq" id="WP_240985567.1">
    <property type="nucleotide sequence ID" value="NZ_CDGJ01000078.1"/>
</dbReference>
<gene>
    <name evidence="9" type="ORF">DEACI_2483</name>
    <name evidence="8" type="ORF">DEACI_2822</name>
</gene>
<name>A0A8S0W8W6_9FIRM</name>
<dbReference type="Proteomes" id="UP001071230">
    <property type="component" value="Unassembled WGS sequence"/>
</dbReference>
<reference evidence="8" key="2">
    <citation type="submission" date="2020-01" db="EMBL/GenBank/DDBJ databases">
        <authorList>
            <person name="Hornung B."/>
        </authorList>
    </citation>
    <scope>NUCLEOTIDE SEQUENCE</scope>
    <source>
        <strain evidence="8">PacBioINE</strain>
    </source>
</reference>
<evidence type="ECO:0000256" key="3">
    <source>
        <dbReference type="ARBA" id="ARBA00022630"/>
    </source>
</evidence>
<dbReference type="PANTHER" id="PTHR43673:SF2">
    <property type="entry name" value="NITROREDUCTASE"/>
    <property type="match status" value="1"/>
</dbReference>
<evidence type="ECO:0000256" key="5">
    <source>
        <dbReference type="ARBA" id="ARBA00023002"/>
    </source>
</evidence>
<evidence type="ECO:0000313" key="10">
    <source>
        <dbReference type="Proteomes" id="UP001071230"/>
    </source>
</evidence>
<dbReference type="InterPro" id="IPR029478">
    <property type="entry name" value="TM1586_NiRdase"/>
</dbReference>
<dbReference type="CDD" id="cd20609">
    <property type="entry name" value="nitroreductase"/>
    <property type="match status" value="1"/>
</dbReference>
<keyword evidence="3" id="KW-0285">Flavoprotein</keyword>
<dbReference type="EMBL" id="CDGJ01000078">
    <property type="protein sequence ID" value="CEJ08008.1"/>
    <property type="molecule type" value="Genomic_DNA"/>
</dbReference>
<keyword evidence="4" id="KW-0288">FMN</keyword>
<evidence type="ECO:0000256" key="1">
    <source>
        <dbReference type="ARBA" id="ARBA00001917"/>
    </source>
</evidence>
<dbReference type="KEGG" id="aacx:DEACI_2822"/>
<evidence type="ECO:0000259" key="6">
    <source>
        <dbReference type="Pfam" id="PF00881"/>
    </source>
</evidence>
<protein>
    <submittedName>
        <fullName evidence="8">Nitroreductase TM1586</fullName>
        <ecNumber evidence="8">1.-.-.-</ecNumber>
    </submittedName>
    <submittedName>
        <fullName evidence="9">Nitroreductase protein</fullName>
    </submittedName>
</protein>
<accession>A0A8S0W8W6</accession>
<dbReference type="SUPFAM" id="SSF55469">
    <property type="entry name" value="FMN-dependent nitroreductase-like"/>
    <property type="match status" value="1"/>
</dbReference>
<evidence type="ECO:0000256" key="4">
    <source>
        <dbReference type="ARBA" id="ARBA00022643"/>
    </source>
</evidence>
<feature type="domain" description="Nitroreductase" evidence="6">
    <location>
        <begin position="8"/>
        <end position="63"/>
    </location>
</feature>
<dbReference type="AlphaFoldDB" id="A0A8S0W8W6"/>
<dbReference type="EC" id="1.-.-.-" evidence="8"/>
<keyword evidence="10" id="KW-1185">Reference proteome</keyword>
<reference evidence="9" key="1">
    <citation type="submission" date="2014-11" db="EMBL/GenBank/DDBJ databases">
        <authorList>
            <person name="Hornung B.V."/>
        </authorList>
    </citation>
    <scope>NUCLEOTIDE SEQUENCE</scope>
    <source>
        <strain evidence="9">INE</strain>
    </source>
</reference>